<dbReference type="InterPro" id="IPR018846">
    <property type="entry name" value="Beta-prop_RSE1/DDB1/CPSF1_1st"/>
</dbReference>
<evidence type="ECO:0000256" key="1">
    <source>
        <dbReference type="ARBA" id="ARBA00022664"/>
    </source>
</evidence>
<gene>
    <name evidence="5" type="ORF">GX50_07754</name>
</gene>
<feature type="domain" description="RSE1/DDB1/CPSF1 second beta-propeller" evidence="4">
    <location>
        <begin position="524"/>
        <end position="789"/>
    </location>
</feature>
<evidence type="ECO:0000259" key="3">
    <source>
        <dbReference type="Pfam" id="PF10433"/>
    </source>
</evidence>
<dbReference type="STRING" id="73230.A0A2B7Z7U4"/>
<dbReference type="Proteomes" id="UP000226031">
    <property type="component" value="Unassembled WGS sequence"/>
</dbReference>
<dbReference type="Pfam" id="PF10433">
    <property type="entry name" value="Beta-prop_RSE1_1st"/>
    <property type="match status" value="1"/>
</dbReference>
<keyword evidence="6" id="KW-1185">Reference proteome</keyword>
<accession>A0A2B7Z7U4</accession>
<dbReference type="InterPro" id="IPR050358">
    <property type="entry name" value="RSE1/DDB1/CFT1"/>
</dbReference>
<dbReference type="PANTHER" id="PTHR10644">
    <property type="entry name" value="DNA REPAIR/RNA PROCESSING CPSF FAMILY"/>
    <property type="match status" value="1"/>
</dbReference>
<proteinExistence type="predicted"/>
<dbReference type="GO" id="GO:0006397">
    <property type="term" value="P:mRNA processing"/>
    <property type="evidence" value="ECO:0007669"/>
    <property type="project" value="UniProtKB-KW"/>
</dbReference>
<dbReference type="InterPro" id="IPR058543">
    <property type="entry name" value="Beta-prop_RSE1/DDB1/CPSF1_2nd"/>
</dbReference>
<organism evidence="5 6">
    <name type="scientific">[Emmonsia] crescens</name>
    <dbReference type="NCBI Taxonomy" id="73230"/>
    <lineage>
        <taxon>Eukaryota</taxon>
        <taxon>Fungi</taxon>
        <taxon>Dikarya</taxon>
        <taxon>Ascomycota</taxon>
        <taxon>Pezizomycotina</taxon>
        <taxon>Eurotiomycetes</taxon>
        <taxon>Eurotiomycetidae</taxon>
        <taxon>Onygenales</taxon>
        <taxon>Ajellomycetaceae</taxon>
        <taxon>Emergomyces</taxon>
    </lineage>
</organism>
<feature type="compositionally biased region" description="Polar residues" evidence="2">
    <location>
        <begin position="25"/>
        <end position="37"/>
    </location>
</feature>
<dbReference type="EMBL" id="PDND01000237">
    <property type="protein sequence ID" value="PGH29490.1"/>
    <property type="molecule type" value="Genomic_DNA"/>
</dbReference>
<comment type="caution">
    <text evidence="5">The sequence shown here is derived from an EMBL/GenBank/DDBJ whole genome shotgun (WGS) entry which is preliminary data.</text>
</comment>
<feature type="region of interest" description="Disordered" evidence="2">
    <location>
        <begin position="24"/>
        <end position="44"/>
    </location>
</feature>
<evidence type="ECO:0000256" key="2">
    <source>
        <dbReference type="SAM" id="MobiDB-lite"/>
    </source>
</evidence>
<evidence type="ECO:0000313" key="5">
    <source>
        <dbReference type="EMBL" id="PGH29490.1"/>
    </source>
</evidence>
<feature type="region of interest" description="Disordered" evidence="2">
    <location>
        <begin position="927"/>
        <end position="959"/>
    </location>
</feature>
<feature type="domain" description="RSE1/DDB1/CPSF1 first beta-propeller" evidence="3">
    <location>
        <begin position="58"/>
        <end position="453"/>
    </location>
</feature>
<dbReference type="Pfam" id="PF23726">
    <property type="entry name" value="Beta-prop_RSE1_2nd"/>
    <property type="match status" value="1"/>
</dbReference>
<evidence type="ECO:0000259" key="4">
    <source>
        <dbReference type="Pfam" id="PF23726"/>
    </source>
</evidence>
<evidence type="ECO:0000313" key="6">
    <source>
        <dbReference type="Proteomes" id="UP000226031"/>
    </source>
</evidence>
<reference evidence="5 6" key="1">
    <citation type="submission" date="2017-10" db="EMBL/GenBank/DDBJ databases">
        <title>Comparative genomics in systemic dimorphic fungi from Ajellomycetaceae.</title>
        <authorList>
            <person name="Munoz J.F."/>
            <person name="Mcewen J.G."/>
            <person name="Clay O.K."/>
            <person name="Cuomo C.A."/>
        </authorList>
    </citation>
    <scope>NUCLEOTIDE SEQUENCE [LARGE SCALE GENOMIC DNA]</scope>
    <source>
        <strain evidence="5 6">UAMH4076</strain>
    </source>
</reference>
<keyword evidence="1" id="KW-0507">mRNA processing</keyword>
<dbReference type="VEuPathDB" id="FungiDB:EMCG_06818"/>
<sequence>MSLQATYLTDGNWTTRQVNIGEIMSSKQGTSDDATSKPTRRRVSPTGLLSRTLMPGPVIQRVLPARLRHRDKNDIVFVGDDFIQIKELVPSGHLEDIATKADFDTKILDAKVIGSPGNVIPETQMREGDGLGACSSIPPDDQWHRQVLVLVLASRELLFLYGTEGPSGRPEFIHVRRPLPSDVSSLEQYGRYIAIDPRSRAMAISAAHKFFGVFSLKPPSVIRAEMEKGPVNPIQEERFFRADGDIIAMDFLYPAAEDKDRIVLMLLVNNLTKTNVACYTWKAAQGVANIEGRRMKSKINPEYQLPSLFIPLKFPTCFLLVSQAGYSVYEINLVDNTVSTRDGGSNTRGLPCTAWVRPRRNISHYEFEDDLYICRQDGELTYLEIRNNPKNKPSWRINECRIESIGCNVDRGLAILDSGFKAGGDILVAAGSMGDGCLFLLGARTNSRRLQRIPNWAPVLDSVLIKAQDSQGAENYQNGRQAVDFAFDRIFTCSWNGLDSGSITELRHGIEARVGLVIDQEDSSSVLDVWTIPNRQTGGTYFLFSNPLSSSVISIPVDADDDLYVMNEEDTGLDLDTQTIAAGSSPEGVVIQVTDLSINLSVLENTALRYSTRCQNPTERIITAAVNGSLSLFAAAVRTAADIHVHLRRVEINGGSLQCPTVGQPMPLACEPVSLSIELIFSHPVLFIGTAEGKLLAARIDPTQGLVPLLEQNIILPPGNDESTVCESFTVITVTKRERTKKTLFCGLRSGNMVSFDVRLDGDSGNIALVQTDVRKLGDTSVRIRRYESDVTFAIITCGRGLWRLSHVEDEESDECVLHKIWVTDQNNPSRMQSTIDVFTCIDSRPDLNSRGLGGSLVCITRNQLLCCILEKTPKTVPRHIDIPGSPKRVIYSEYLKKFIVGYNAVAVETTAECTKRWRRPRIDFIDPDDETAVSSSTHLNGEPESSPEAGSGPWRPTGGSGEEITALLDWSVSSGDNVHHMVVVATAQPHSAHRGRVIYIIARPSARIPGQIDSTVKYVLTYEDPVRSIAPFKPSSLVLAVGQQVIFQTLDPVAKKWRKRPGYRLESDAVAVTVREPYIYVLTLKNSLCILHVTDSGLTLHGQDGSDREGLDLVNLQDDSRITMTANLGGAIVGLTEIGLTPEDKLIQKAFTAHMPLSVIRLSRSFRPAATATTPGAGRGSEVTYGTAIDGTVYRFMTLSEPQWRLLRFIQNVCMKDPSICPLARRRRRNSIDTWEVTISKPESLHVNGDILARLVEGGIGRLRRVMGAEGAEDHMAESSGGGGGGVGGEKVSRFLEFAAAVVPGAEDPFAAVMAWMGSMVQISL</sequence>
<dbReference type="InterPro" id="IPR015943">
    <property type="entry name" value="WD40/YVTN_repeat-like_dom_sf"/>
</dbReference>
<name>A0A2B7Z7U4_9EURO</name>
<dbReference type="Gene3D" id="2.130.10.10">
    <property type="entry name" value="YVTN repeat-like/Quinoprotein amine dehydrogenase"/>
    <property type="match status" value="2"/>
</dbReference>
<protein>
    <submittedName>
        <fullName evidence="5">Uncharacterized protein</fullName>
    </submittedName>
</protein>